<reference evidence="1 2" key="1">
    <citation type="journal article" date="2017" name="Genome Announc.">
        <title>Complete Genome Sequences of Two Acetylene-Fermenting Pelobacter acetylenicus Strains.</title>
        <authorList>
            <person name="Sutton J.M."/>
            <person name="Baesman S.M."/>
            <person name="Fierst J.L."/>
            <person name="Poret-Peterson A.T."/>
            <person name="Oremland R.S."/>
            <person name="Dunlap D.S."/>
            <person name="Akob D.M."/>
        </authorList>
    </citation>
    <scope>NUCLEOTIDE SEQUENCE [LARGE SCALE GENOMIC DNA]</scope>
    <source>
        <strain evidence="1 2">DSM 3247</strain>
    </source>
</reference>
<dbReference type="Proteomes" id="UP000182264">
    <property type="component" value="Chromosome"/>
</dbReference>
<evidence type="ECO:0000313" key="1">
    <source>
        <dbReference type="EMBL" id="APG24523.1"/>
    </source>
</evidence>
<dbReference type="STRING" id="29542.A6070_14010"/>
<dbReference type="KEGG" id="pace:A6070_14010"/>
<dbReference type="Gene3D" id="3.10.129.10">
    <property type="entry name" value="Hotdog Thioesterase"/>
    <property type="match status" value="1"/>
</dbReference>
<proteinExistence type="predicted"/>
<dbReference type="OrthoDB" id="3727779at2"/>
<protein>
    <recommendedName>
        <fullName evidence="3">Thioesterase</fullName>
    </recommendedName>
</protein>
<accession>A0A1L3GF24</accession>
<dbReference type="AlphaFoldDB" id="A0A1L3GF24"/>
<dbReference type="CDD" id="cd00586">
    <property type="entry name" value="4HBT"/>
    <property type="match status" value="1"/>
</dbReference>
<organism evidence="1 2">
    <name type="scientific">Syntrophotalea acetylenica</name>
    <name type="common">Pelobacter acetylenicus</name>
    <dbReference type="NCBI Taxonomy" id="29542"/>
    <lineage>
        <taxon>Bacteria</taxon>
        <taxon>Pseudomonadati</taxon>
        <taxon>Thermodesulfobacteriota</taxon>
        <taxon>Desulfuromonadia</taxon>
        <taxon>Desulfuromonadales</taxon>
        <taxon>Syntrophotaleaceae</taxon>
        <taxon>Syntrophotalea</taxon>
    </lineage>
</organism>
<dbReference type="PANTHER" id="PTHR12475:SF4">
    <property type="entry name" value="PROTEIN THEM6"/>
    <property type="match status" value="1"/>
</dbReference>
<dbReference type="RefSeq" id="WP_072286364.1">
    <property type="nucleotide sequence ID" value="NZ_CP015455.1"/>
</dbReference>
<dbReference type="SUPFAM" id="SSF54637">
    <property type="entry name" value="Thioesterase/thiol ester dehydrase-isomerase"/>
    <property type="match status" value="1"/>
</dbReference>
<name>A0A1L3GF24_SYNAC</name>
<evidence type="ECO:0008006" key="3">
    <source>
        <dbReference type="Google" id="ProtNLM"/>
    </source>
</evidence>
<keyword evidence="2" id="KW-1185">Reference proteome</keyword>
<dbReference type="EMBL" id="CP015518">
    <property type="protein sequence ID" value="APG24523.1"/>
    <property type="molecule type" value="Genomic_DNA"/>
</dbReference>
<dbReference type="InterPro" id="IPR051490">
    <property type="entry name" value="THEM6_lcsJ_thioesterase"/>
</dbReference>
<gene>
    <name evidence="1" type="ORF">A7E75_05370</name>
</gene>
<evidence type="ECO:0000313" key="2">
    <source>
        <dbReference type="Proteomes" id="UP000182264"/>
    </source>
</evidence>
<dbReference type="InterPro" id="IPR029069">
    <property type="entry name" value="HotDog_dom_sf"/>
</dbReference>
<sequence length="186" mass="21423">MNLYFRLIWMILRVWFLRRKTALTETFRRPFRALPTDCDINLHLTNGRYFSLLDIARIEHLARMKMIGPLLKRRWLPVLNATEITFIRPVAPLSRFDIATRIITWDDKYLYMEQRFETPGTLHAVSLARAAFVCRGELVPPAMVAQLAGHTGEAPPRPDIVGGWHALLKDKKEHFSASAASGKQAR</sequence>
<dbReference type="Pfam" id="PF13279">
    <property type="entry name" value="4HBT_2"/>
    <property type="match status" value="1"/>
</dbReference>
<dbReference type="PANTHER" id="PTHR12475">
    <property type="match status" value="1"/>
</dbReference>